<organism evidence="2 3">
    <name type="scientific">Roseimaritima multifibrata</name>
    <dbReference type="NCBI Taxonomy" id="1930274"/>
    <lineage>
        <taxon>Bacteria</taxon>
        <taxon>Pseudomonadati</taxon>
        <taxon>Planctomycetota</taxon>
        <taxon>Planctomycetia</taxon>
        <taxon>Pirellulales</taxon>
        <taxon>Pirellulaceae</taxon>
        <taxon>Roseimaritima</taxon>
    </lineage>
</organism>
<dbReference type="Proteomes" id="UP000320672">
    <property type="component" value="Chromosome"/>
</dbReference>
<dbReference type="InterPro" id="IPR013750">
    <property type="entry name" value="GHMP_kinase_C_dom"/>
</dbReference>
<evidence type="ECO:0000313" key="2">
    <source>
        <dbReference type="EMBL" id="QDS95284.1"/>
    </source>
</evidence>
<evidence type="ECO:0000313" key="3">
    <source>
        <dbReference type="Proteomes" id="UP000320672"/>
    </source>
</evidence>
<dbReference type="KEGG" id="rml:FF011L_40770"/>
<gene>
    <name evidence="2" type="ORF">FF011L_40770</name>
</gene>
<feature type="domain" description="GHMP kinase C-terminal" evidence="1">
    <location>
        <begin position="199"/>
        <end position="275"/>
    </location>
</feature>
<dbReference type="AlphaFoldDB" id="A0A517MK93"/>
<evidence type="ECO:0000259" key="1">
    <source>
        <dbReference type="Pfam" id="PF08544"/>
    </source>
</evidence>
<sequence>MAPFGGVGLMIDRPQTFVRVEPGERFAVRTPAVSEQLDRGQSDRDKADVEQRVLSVTRRFCQQFAADFPELPAVTCTVFQRPAAHTGLGTGTQLALAIASGLCQHLKPTFATKRIIQTVAGRGARSGVGNEGFFSGGMIVDTPPVRAIDFPGEWTMVLLQPQVALEPVAGLEESQRFSQLPVPAESHRRSLMEGLQRLVSAVEQQNFAEFSEAVYEYNHRSGELFKASQGGAYNGAEVTRLITQLREMGIQGVGQSSWGPTVFACFPTRSDAETFCQFPPAASSTATLVSAQAIRH</sequence>
<proteinExistence type="predicted"/>
<dbReference type="EMBL" id="CP036262">
    <property type="protein sequence ID" value="QDS95284.1"/>
    <property type="molecule type" value="Genomic_DNA"/>
</dbReference>
<reference evidence="2 3" key="1">
    <citation type="submission" date="2019-02" db="EMBL/GenBank/DDBJ databases">
        <title>Deep-cultivation of Planctomycetes and their phenomic and genomic characterization uncovers novel biology.</title>
        <authorList>
            <person name="Wiegand S."/>
            <person name="Jogler M."/>
            <person name="Boedeker C."/>
            <person name="Pinto D."/>
            <person name="Vollmers J."/>
            <person name="Rivas-Marin E."/>
            <person name="Kohn T."/>
            <person name="Peeters S.H."/>
            <person name="Heuer A."/>
            <person name="Rast P."/>
            <person name="Oberbeckmann S."/>
            <person name="Bunk B."/>
            <person name="Jeske O."/>
            <person name="Meyerdierks A."/>
            <person name="Storesund J.E."/>
            <person name="Kallscheuer N."/>
            <person name="Luecker S."/>
            <person name="Lage O.M."/>
            <person name="Pohl T."/>
            <person name="Merkel B.J."/>
            <person name="Hornburger P."/>
            <person name="Mueller R.-W."/>
            <person name="Bruemmer F."/>
            <person name="Labrenz M."/>
            <person name="Spormann A.M."/>
            <person name="Op den Camp H."/>
            <person name="Overmann J."/>
            <person name="Amann R."/>
            <person name="Jetten M.S.M."/>
            <person name="Mascher T."/>
            <person name="Medema M.H."/>
            <person name="Devos D.P."/>
            <person name="Kaster A.-K."/>
            <person name="Ovreas L."/>
            <person name="Rohde M."/>
            <person name="Galperin M.Y."/>
            <person name="Jogler C."/>
        </authorList>
    </citation>
    <scope>NUCLEOTIDE SEQUENCE [LARGE SCALE GENOMIC DNA]</scope>
    <source>
        <strain evidence="2 3">FF011L</strain>
    </source>
</reference>
<name>A0A517MK93_9BACT</name>
<protein>
    <recommendedName>
        <fullName evidence="1">GHMP kinase C-terminal domain-containing protein</fullName>
    </recommendedName>
</protein>
<accession>A0A517MK93</accession>
<keyword evidence="3" id="KW-1185">Reference proteome</keyword>
<dbReference type="PIRSF" id="PIRSF004884">
    <property type="entry name" value="Sugar_kin_arch"/>
    <property type="match status" value="1"/>
</dbReference>
<dbReference type="Pfam" id="PF08544">
    <property type="entry name" value="GHMP_kinases_C"/>
    <property type="match status" value="1"/>
</dbReference>
<dbReference type="InterPro" id="IPR004422">
    <property type="entry name" value="RFAP_synthase"/>
</dbReference>